<feature type="domain" description="DUF4209" evidence="1">
    <location>
        <begin position="98"/>
        <end position="147"/>
    </location>
</feature>
<dbReference type="Pfam" id="PF13910">
    <property type="entry name" value="DUF4209"/>
    <property type="match status" value="1"/>
</dbReference>
<dbReference type="InterPro" id="IPR025209">
    <property type="entry name" value="DUF4209"/>
</dbReference>
<organism evidence="2 3">
    <name type="scientific">Myotis davidii</name>
    <name type="common">David's myotis</name>
    <dbReference type="NCBI Taxonomy" id="225400"/>
    <lineage>
        <taxon>Eukaryota</taxon>
        <taxon>Metazoa</taxon>
        <taxon>Chordata</taxon>
        <taxon>Craniata</taxon>
        <taxon>Vertebrata</taxon>
        <taxon>Euteleostomi</taxon>
        <taxon>Mammalia</taxon>
        <taxon>Eutheria</taxon>
        <taxon>Laurasiatheria</taxon>
        <taxon>Chiroptera</taxon>
        <taxon>Yangochiroptera</taxon>
        <taxon>Vespertilionidae</taxon>
        <taxon>Myotis</taxon>
    </lineage>
</organism>
<dbReference type="AlphaFoldDB" id="L5MDZ9"/>
<keyword evidence="3" id="KW-1185">Reference proteome</keyword>
<proteinExistence type="predicted"/>
<dbReference type="InterPro" id="IPR039635">
    <property type="entry name" value="ERMARD"/>
</dbReference>
<dbReference type="Proteomes" id="UP000010556">
    <property type="component" value="Unassembled WGS sequence"/>
</dbReference>
<reference evidence="3" key="1">
    <citation type="journal article" date="2013" name="Science">
        <title>Comparative analysis of bat genomes provides insight into the evolution of flight and immunity.</title>
        <authorList>
            <person name="Zhang G."/>
            <person name="Cowled C."/>
            <person name="Shi Z."/>
            <person name="Huang Z."/>
            <person name="Bishop-Lilly K.A."/>
            <person name="Fang X."/>
            <person name="Wynne J.W."/>
            <person name="Xiong Z."/>
            <person name="Baker M.L."/>
            <person name="Zhao W."/>
            <person name="Tachedjian M."/>
            <person name="Zhu Y."/>
            <person name="Zhou P."/>
            <person name="Jiang X."/>
            <person name="Ng J."/>
            <person name="Yang L."/>
            <person name="Wu L."/>
            <person name="Xiao J."/>
            <person name="Feng Y."/>
            <person name="Chen Y."/>
            <person name="Sun X."/>
            <person name="Zhang Y."/>
            <person name="Marsh G.A."/>
            <person name="Crameri G."/>
            <person name="Broder C.C."/>
            <person name="Frey K.G."/>
            <person name="Wang L.F."/>
            <person name="Wang J."/>
        </authorList>
    </citation>
    <scope>NUCLEOTIDE SEQUENCE [LARGE SCALE GENOMIC DNA]</scope>
</reference>
<evidence type="ECO:0000259" key="1">
    <source>
        <dbReference type="Pfam" id="PF13910"/>
    </source>
</evidence>
<name>L5MDZ9_MYODS</name>
<dbReference type="EMBL" id="KB101395">
    <property type="protein sequence ID" value="ELK36601.1"/>
    <property type="molecule type" value="Genomic_DNA"/>
</dbReference>
<dbReference type="PANTHER" id="PTHR31701">
    <property type="entry name" value="ENDOPLASMIC RETICULUM MEMBRANE-ASSOCIATED RNA DEGRADATION PROTEIN"/>
    <property type="match status" value="1"/>
</dbReference>
<accession>L5MDZ9</accession>
<protein>
    <recommendedName>
        <fullName evidence="1">DUF4209 domain-containing protein</fullName>
    </recommendedName>
</protein>
<dbReference type="PANTHER" id="PTHR31701:SF2">
    <property type="entry name" value="ENDOPLASMIC RETICULUM MEMBRANE-ASSOCIATED RNA DEGRADATION PROTEIN"/>
    <property type="match status" value="1"/>
</dbReference>
<sequence length="191" mass="21163">MSLEDPVTTCLSAPVYHLICELGLEVREYPAIGSIVAGNGDVCWKTITDCVIGAESAQDLDYQGSVRLLGPVCEAVHMHFSSLTKGQFEVQYVPWLQWTSSPEMDVLTVFVGSPRGLNLRNVLWHGFASPQEVPPKYCSMLVLLTAGLGQLLEAYLQQTERTVARRPLLTLADSEDWTVFPGKSRVSPEWH</sequence>
<evidence type="ECO:0000313" key="3">
    <source>
        <dbReference type="Proteomes" id="UP000010556"/>
    </source>
</evidence>
<evidence type="ECO:0000313" key="2">
    <source>
        <dbReference type="EMBL" id="ELK36601.1"/>
    </source>
</evidence>
<gene>
    <name evidence="2" type="ORF">MDA_GLEAN10011278</name>
</gene>